<sequence>MDENQHKTGARRRGILITAAVLAGISLGVYLIFILLQVGL</sequence>
<evidence type="ECO:0000256" key="1">
    <source>
        <dbReference type="SAM" id="Phobius"/>
    </source>
</evidence>
<keyword evidence="1" id="KW-0812">Transmembrane</keyword>
<dbReference type="Proteomes" id="UP000199657">
    <property type="component" value="Unassembled WGS sequence"/>
</dbReference>
<proteinExistence type="predicted"/>
<keyword evidence="3" id="KW-1185">Reference proteome</keyword>
<keyword evidence="1" id="KW-0472">Membrane</keyword>
<organism evidence="2 3">
    <name type="scientific">Aquisalimonas asiatica</name>
    <dbReference type="NCBI Taxonomy" id="406100"/>
    <lineage>
        <taxon>Bacteria</taxon>
        <taxon>Pseudomonadati</taxon>
        <taxon>Pseudomonadota</taxon>
        <taxon>Gammaproteobacteria</taxon>
        <taxon>Chromatiales</taxon>
        <taxon>Ectothiorhodospiraceae</taxon>
        <taxon>Aquisalimonas</taxon>
    </lineage>
</organism>
<evidence type="ECO:0000313" key="2">
    <source>
        <dbReference type="EMBL" id="SEO91286.1"/>
    </source>
</evidence>
<dbReference type="EMBL" id="FOEG01000004">
    <property type="protein sequence ID" value="SEO91286.1"/>
    <property type="molecule type" value="Genomic_DNA"/>
</dbReference>
<dbReference type="AlphaFoldDB" id="A0A1H8TKH5"/>
<keyword evidence="1" id="KW-1133">Transmembrane helix</keyword>
<evidence type="ECO:0000313" key="3">
    <source>
        <dbReference type="Proteomes" id="UP000199657"/>
    </source>
</evidence>
<reference evidence="2 3" key="1">
    <citation type="submission" date="2016-10" db="EMBL/GenBank/DDBJ databases">
        <authorList>
            <person name="de Groot N.N."/>
        </authorList>
    </citation>
    <scope>NUCLEOTIDE SEQUENCE [LARGE SCALE GENOMIC DNA]</scope>
    <source>
        <strain evidence="2 3">CGMCC 1.6291</strain>
    </source>
</reference>
<protein>
    <submittedName>
        <fullName evidence="2">Uncharacterized protein</fullName>
    </submittedName>
</protein>
<dbReference type="RefSeq" id="WP_281244333.1">
    <property type="nucleotide sequence ID" value="NZ_FOEG01000004.1"/>
</dbReference>
<gene>
    <name evidence="2" type="ORF">SAMN04488052_104263</name>
</gene>
<accession>A0A1H8TKH5</accession>
<feature type="transmembrane region" description="Helical" evidence="1">
    <location>
        <begin position="15"/>
        <end position="36"/>
    </location>
</feature>
<name>A0A1H8TKH5_9GAMM</name>